<feature type="domain" description="VWFA" evidence="2">
    <location>
        <begin position="123"/>
        <end position="305"/>
    </location>
</feature>
<dbReference type="Proteomes" id="UP000075420">
    <property type="component" value="Unassembled WGS sequence"/>
</dbReference>
<dbReference type="InterPro" id="IPR036465">
    <property type="entry name" value="vWFA_dom_sf"/>
</dbReference>
<evidence type="ECO:0000259" key="2">
    <source>
        <dbReference type="SMART" id="SM00327"/>
    </source>
</evidence>
<proteinExistence type="predicted"/>
<feature type="chain" id="PRO_5007565709" description="VWFA domain-containing protein" evidence="1">
    <location>
        <begin position="18"/>
        <end position="524"/>
    </location>
</feature>
<dbReference type="SUPFAM" id="SSF53300">
    <property type="entry name" value="vWA-like"/>
    <property type="match status" value="1"/>
</dbReference>
<dbReference type="PROSITE" id="PS51257">
    <property type="entry name" value="PROKAR_LIPOPROTEIN"/>
    <property type="match status" value="1"/>
</dbReference>
<evidence type="ECO:0000256" key="1">
    <source>
        <dbReference type="SAM" id="SignalP"/>
    </source>
</evidence>
<dbReference type="EMBL" id="JELY01002407">
    <property type="protein sequence ID" value="KYF52651.1"/>
    <property type="molecule type" value="Genomic_DNA"/>
</dbReference>
<dbReference type="Gene3D" id="3.40.50.410">
    <property type="entry name" value="von Willebrand factor, type A domain"/>
    <property type="match status" value="1"/>
</dbReference>
<gene>
    <name evidence="3" type="ORF">BE08_13395</name>
</gene>
<keyword evidence="1" id="KW-0732">Signal</keyword>
<accession>A0A150PAN2</accession>
<reference evidence="3 4" key="1">
    <citation type="submission" date="2014-02" db="EMBL/GenBank/DDBJ databases">
        <title>The small core and large imbalanced accessory genome model reveals a collaborative survival strategy of Sorangium cellulosum strains in nature.</title>
        <authorList>
            <person name="Han K."/>
            <person name="Peng R."/>
            <person name="Blom J."/>
            <person name="Li Y.-Z."/>
        </authorList>
    </citation>
    <scope>NUCLEOTIDE SEQUENCE [LARGE SCALE GENOMIC DNA]</scope>
    <source>
        <strain evidence="3 4">So0157-25</strain>
    </source>
</reference>
<dbReference type="SMART" id="SM00327">
    <property type="entry name" value="VWA"/>
    <property type="match status" value="1"/>
</dbReference>
<evidence type="ECO:0000313" key="3">
    <source>
        <dbReference type="EMBL" id="KYF52651.1"/>
    </source>
</evidence>
<comment type="caution">
    <text evidence="3">The sequence shown here is derived from an EMBL/GenBank/DDBJ whole genome shotgun (WGS) entry which is preliminary data.</text>
</comment>
<sequence>MVSKMKLVSLGLCAAAAAGCSDQGSVAGGDAPTGSVNVAQGGAQDISQFRAIVKAGQVPALDTLDPVGFFAEHAIDLPDADCGKDVCIHPFLAVAPRFNGGNWTMAFVAMNTAVDPSTLERPPVHLAIAVESSSFAGIDEDALDAGMARLLAGLRPEDRVSVIRYGERAERRAFLAAPDSAELTDLILDERLAGGTGDLVGLYEGIAAAERAFEDGDAAGFEGARRVLLLTSGHATSGITDPDHILGLGEALVENGTAFGVIGVGERFLVKIPSALGSMGAGTYAYALNTRDLGGLLSEEGKTTLFPLATDFSLEVLPSAGYRVGRIYGTKRATANATGTSLEMPALFIGQRDGATDVGGSRRGGGGGLFVELLADASLAGDIGPNEAAFQVKADWSSAKDGAAQEVGATLLNALPPGQNPDSMWWNISDGGSGKPYMMLNMYLALRGALDFYQAGDCQRSLGVIDMMKPSVGAWLGEYQDTDIQDDNNLMLMLRQNIEKACRESQSSTVPIPPGDFDGGCGWL</sequence>
<dbReference type="InterPro" id="IPR002035">
    <property type="entry name" value="VWF_A"/>
</dbReference>
<name>A0A150PAN2_SORCE</name>
<feature type="signal peptide" evidence="1">
    <location>
        <begin position="1"/>
        <end position="17"/>
    </location>
</feature>
<protein>
    <recommendedName>
        <fullName evidence="2">VWFA domain-containing protein</fullName>
    </recommendedName>
</protein>
<dbReference type="AlphaFoldDB" id="A0A150PAN2"/>
<organism evidence="3 4">
    <name type="scientific">Sorangium cellulosum</name>
    <name type="common">Polyangium cellulosum</name>
    <dbReference type="NCBI Taxonomy" id="56"/>
    <lineage>
        <taxon>Bacteria</taxon>
        <taxon>Pseudomonadati</taxon>
        <taxon>Myxococcota</taxon>
        <taxon>Polyangia</taxon>
        <taxon>Polyangiales</taxon>
        <taxon>Polyangiaceae</taxon>
        <taxon>Sorangium</taxon>
    </lineage>
</organism>
<evidence type="ECO:0000313" key="4">
    <source>
        <dbReference type="Proteomes" id="UP000075420"/>
    </source>
</evidence>